<dbReference type="Proteomes" id="UP001529510">
    <property type="component" value="Unassembled WGS sequence"/>
</dbReference>
<reference evidence="2 3" key="1">
    <citation type="submission" date="2024-05" db="EMBL/GenBank/DDBJ databases">
        <title>Genome sequencing and assembly of Indian major carp, Cirrhinus mrigala (Hamilton, 1822).</title>
        <authorList>
            <person name="Mohindra V."/>
            <person name="Chowdhury L.M."/>
            <person name="Lal K."/>
            <person name="Jena J.K."/>
        </authorList>
    </citation>
    <scope>NUCLEOTIDE SEQUENCE [LARGE SCALE GENOMIC DNA]</scope>
    <source>
        <strain evidence="2">CM1030</strain>
        <tissue evidence="2">Blood</tissue>
    </source>
</reference>
<proteinExistence type="predicted"/>
<gene>
    <name evidence="2" type="ORF">M9458_038907</name>
</gene>
<feature type="region of interest" description="Disordered" evidence="1">
    <location>
        <begin position="1"/>
        <end position="25"/>
    </location>
</feature>
<evidence type="ECO:0000256" key="1">
    <source>
        <dbReference type="SAM" id="MobiDB-lite"/>
    </source>
</evidence>
<feature type="non-terminal residue" evidence="2">
    <location>
        <position position="1"/>
    </location>
</feature>
<dbReference type="AlphaFoldDB" id="A0ABD0NYV6"/>
<name>A0ABD0NYV6_CIRMR</name>
<evidence type="ECO:0000313" key="2">
    <source>
        <dbReference type="EMBL" id="KAL0167063.1"/>
    </source>
</evidence>
<organism evidence="2 3">
    <name type="scientific">Cirrhinus mrigala</name>
    <name type="common">Mrigala</name>
    <dbReference type="NCBI Taxonomy" id="683832"/>
    <lineage>
        <taxon>Eukaryota</taxon>
        <taxon>Metazoa</taxon>
        <taxon>Chordata</taxon>
        <taxon>Craniata</taxon>
        <taxon>Vertebrata</taxon>
        <taxon>Euteleostomi</taxon>
        <taxon>Actinopterygii</taxon>
        <taxon>Neopterygii</taxon>
        <taxon>Teleostei</taxon>
        <taxon>Ostariophysi</taxon>
        <taxon>Cypriniformes</taxon>
        <taxon>Cyprinidae</taxon>
        <taxon>Labeoninae</taxon>
        <taxon>Labeonini</taxon>
        <taxon>Cirrhinus</taxon>
    </lineage>
</organism>
<protein>
    <submittedName>
        <fullName evidence="2">Uncharacterized protein</fullName>
    </submittedName>
</protein>
<feature type="region of interest" description="Disordered" evidence="1">
    <location>
        <begin position="41"/>
        <end position="72"/>
    </location>
</feature>
<dbReference type="EMBL" id="JAMKFB020000019">
    <property type="protein sequence ID" value="KAL0167063.1"/>
    <property type="molecule type" value="Genomic_DNA"/>
</dbReference>
<comment type="caution">
    <text evidence="2">The sequence shown here is derived from an EMBL/GenBank/DDBJ whole genome shotgun (WGS) entry which is preliminary data.</text>
</comment>
<feature type="non-terminal residue" evidence="2">
    <location>
        <position position="72"/>
    </location>
</feature>
<keyword evidence="3" id="KW-1185">Reference proteome</keyword>
<accession>A0ABD0NYV6</accession>
<evidence type="ECO:0000313" key="3">
    <source>
        <dbReference type="Proteomes" id="UP001529510"/>
    </source>
</evidence>
<sequence length="72" mass="7687">HQQYPDGAEGGVSVHRLGQTHTSGRMLHDLHSPAALAASVRTRPVSPNARLHHGAHSLPDGLPHVPLRGGRR</sequence>